<dbReference type="KEGG" id="cthd:CDO33_06525"/>
<dbReference type="GO" id="GO:0032153">
    <property type="term" value="C:cell division site"/>
    <property type="evidence" value="ECO:0007669"/>
    <property type="project" value="TreeGrafter"/>
</dbReference>
<dbReference type="Pfam" id="PF01098">
    <property type="entry name" value="FTSW_RODA_SPOVE"/>
    <property type="match status" value="1"/>
</dbReference>
<feature type="transmembrane region" description="Helical" evidence="11">
    <location>
        <begin position="308"/>
        <end position="326"/>
    </location>
</feature>
<evidence type="ECO:0000313" key="13">
    <source>
        <dbReference type="Proteomes" id="UP000236151"/>
    </source>
</evidence>
<dbReference type="NCBIfam" id="TIGR02210">
    <property type="entry name" value="rodA_shape"/>
    <property type="match status" value="1"/>
</dbReference>
<evidence type="ECO:0000256" key="10">
    <source>
        <dbReference type="ARBA" id="ARBA00023316"/>
    </source>
</evidence>
<comment type="caution">
    <text evidence="12">The sequence shown here is derived from an EMBL/GenBank/DDBJ whole genome shotgun (WGS) entry which is preliminary data.</text>
</comment>
<reference evidence="12 13" key="1">
    <citation type="submission" date="2017-06" db="EMBL/GenBank/DDBJ databases">
        <title>Investigating the central metabolism of Clostridium thermosuccinogenes.</title>
        <authorList>
            <person name="Koendjbiharie J.G."/>
            <person name="van Kranenburg R."/>
        </authorList>
    </citation>
    <scope>NUCLEOTIDE SEQUENCE [LARGE SCALE GENOMIC DNA]</scope>
    <source>
        <strain evidence="12 13">DSM 5806</strain>
    </source>
</reference>
<dbReference type="InterPro" id="IPR011923">
    <property type="entry name" value="RodA/MrdB"/>
</dbReference>
<feature type="transmembrane region" description="Helical" evidence="11">
    <location>
        <begin position="18"/>
        <end position="38"/>
    </location>
</feature>
<proteinExistence type="predicted"/>
<comment type="subcellular location">
    <subcellularLocation>
        <location evidence="1">Membrane</location>
        <topology evidence="1">Multi-pass membrane protein</topology>
    </subcellularLocation>
</comment>
<dbReference type="GO" id="GO:0051301">
    <property type="term" value="P:cell division"/>
    <property type="evidence" value="ECO:0007669"/>
    <property type="project" value="InterPro"/>
</dbReference>
<feature type="transmembrane region" description="Helical" evidence="11">
    <location>
        <begin position="76"/>
        <end position="94"/>
    </location>
</feature>
<dbReference type="PANTHER" id="PTHR30474">
    <property type="entry name" value="CELL CYCLE PROTEIN"/>
    <property type="match status" value="1"/>
</dbReference>
<evidence type="ECO:0000256" key="2">
    <source>
        <dbReference type="ARBA" id="ARBA00022475"/>
    </source>
</evidence>
<dbReference type="Proteomes" id="UP000236151">
    <property type="component" value="Unassembled WGS sequence"/>
</dbReference>
<keyword evidence="8 11" id="KW-1133">Transmembrane helix</keyword>
<dbReference type="EMBL" id="NIOJ01000007">
    <property type="protein sequence ID" value="PNU00701.1"/>
    <property type="molecule type" value="Genomic_DNA"/>
</dbReference>
<keyword evidence="4" id="KW-0808">Transferase</keyword>
<dbReference type="OrthoDB" id="9812661at2"/>
<feature type="transmembrane region" description="Helical" evidence="11">
    <location>
        <begin position="191"/>
        <end position="209"/>
    </location>
</feature>
<feature type="transmembrane region" description="Helical" evidence="11">
    <location>
        <begin position="271"/>
        <end position="296"/>
    </location>
</feature>
<dbReference type="GO" id="GO:0071555">
    <property type="term" value="P:cell wall organization"/>
    <property type="evidence" value="ECO:0007669"/>
    <property type="project" value="UniProtKB-KW"/>
</dbReference>
<gene>
    <name evidence="12" type="ORF">CDQ84_04515</name>
</gene>
<evidence type="ECO:0000256" key="6">
    <source>
        <dbReference type="ARBA" id="ARBA00022960"/>
    </source>
</evidence>
<keyword evidence="6" id="KW-0133">Cell shape</keyword>
<keyword evidence="9 11" id="KW-0472">Membrane</keyword>
<keyword evidence="7" id="KW-0573">Peptidoglycan synthesis</keyword>
<keyword evidence="2" id="KW-1003">Cell membrane</keyword>
<dbReference type="GO" id="GO:0015648">
    <property type="term" value="F:lipid-linked peptidoglycan transporter activity"/>
    <property type="evidence" value="ECO:0007669"/>
    <property type="project" value="TreeGrafter"/>
</dbReference>
<keyword evidence="3" id="KW-0328">Glycosyltransferase</keyword>
<feature type="transmembrane region" description="Helical" evidence="11">
    <location>
        <begin position="346"/>
        <end position="366"/>
    </location>
</feature>
<dbReference type="RefSeq" id="WP_103080535.1">
    <property type="nucleotide sequence ID" value="NZ_CP021850.1"/>
</dbReference>
<feature type="transmembrane region" description="Helical" evidence="11">
    <location>
        <begin position="169"/>
        <end position="186"/>
    </location>
</feature>
<sequence>MYFVEKTKGMNIFKQYDYLLFITVLLLSAMGLVILRSATLTMNGGDKMVIKQALFIVVGVVAAVIISIIDYKDLKVLGIPLYILSVALLVYTYFRGVGKETWGSNSWIDIGGFFSFQPSEIAKISVIIMASIFLERIKEGQDVGKNIAKLIFYFSVPVGLVVIQPDYGTTIVFMFIIFVMIFVCGFPYKYILGAIVALIPTSLFTWFFLLNDNRRERILVFLDPSRDPQGAGWQVRYAIRAVGSGQIFGKGLFKGVLNRRNMVPVKESDSIFAVVGEELGFVGSMILLILIFIILMRCIYIAKNSRDLFGSFLTIGIMGMLGFHFIQNIGMNIGLLPLTGIPLPFVSQGGSAMLTNFAAVGILLSVSMRRKKAIFNSSQ</sequence>
<feature type="transmembrane region" description="Helical" evidence="11">
    <location>
        <begin position="114"/>
        <end position="134"/>
    </location>
</feature>
<dbReference type="AlphaFoldDB" id="A0A2K2FIU4"/>
<dbReference type="PANTHER" id="PTHR30474:SF1">
    <property type="entry name" value="PEPTIDOGLYCAN GLYCOSYLTRANSFERASE MRDB"/>
    <property type="match status" value="1"/>
</dbReference>
<keyword evidence="13" id="KW-1185">Reference proteome</keyword>
<dbReference type="PROSITE" id="PS00428">
    <property type="entry name" value="FTSW_RODA_SPOVE"/>
    <property type="match status" value="1"/>
</dbReference>
<dbReference type="InterPro" id="IPR001182">
    <property type="entry name" value="FtsW/RodA"/>
</dbReference>
<evidence type="ECO:0000256" key="1">
    <source>
        <dbReference type="ARBA" id="ARBA00004141"/>
    </source>
</evidence>
<keyword evidence="5 11" id="KW-0812">Transmembrane</keyword>
<feature type="transmembrane region" description="Helical" evidence="11">
    <location>
        <begin position="146"/>
        <end position="163"/>
    </location>
</feature>
<evidence type="ECO:0000256" key="4">
    <source>
        <dbReference type="ARBA" id="ARBA00022679"/>
    </source>
</evidence>
<evidence type="ECO:0000256" key="7">
    <source>
        <dbReference type="ARBA" id="ARBA00022984"/>
    </source>
</evidence>
<protein>
    <submittedName>
        <fullName evidence="12">Rod shape-determining protein RodA</fullName>
    </submittedName>
</protein>
<evidence type="ECO:0000256" key="8">
    <source>
        <dbReference type="ARBA" id="ARBA00022989"/>
    </source>
</evidence>
<dbReference type="GO" id="GO:0016757">
    <property type="term" value="F:glycosyltransferase activity"/>
    <property type="evidence" value="ECO:0007669"/>
    <property type="project" value="UniProtKB-KW"/>
</dbReference>
<dbReference type="GO" id="GO:0008360">
    <property type="term" value="P:regulation of cell shape"/>
    <property type="evidence" value="ECO:0007669"/>
    <property type="project" value="UniProtKB-KW"/>
</dbReference>
<accession>A0A2K2FIU4</accession>
<dbReference type="GO" id="GO:0009252">
    <property type="term" value="P:peptidoglycan biosynthetic process"/>
    <property type="evidence" value="ECO:0007669"/>
    <property type="project" value="UniProtKB-KW"/>
</dbReference>
<feature type="transmembrane region" description="Helical" evidence="11">
    <location>
        <begin position="50"/>
        <end position="69"/>
    </location>
</feature>
<keyword evidence="10" id="KW-0961">Cell wall biogenesis/degradation</keyword>
<organism evidence="12 13">
    <name type="scientific">Clostridium thermosuccinogenes</name>
    <dbReference type="NCBI Taxonomy" id="84032"/>
    <lineage>
        <taxon>Bacteria</taxon>
        <taxon>Bacillati</taxon>
        <taxon>Bacillota</taxon>
        <taxon>Clostridia</taxon>
        <taxon>Eubacteriales</taxon>
        <taxon>Clostridiaceae</taxon>
        <taxon>Clostridium</taxon>
    </lineage>
</organism>
<evidence type="ECO:0000256" key="9">
    <source>
        <dbReference type="ARBA" id="ARBA00023136"/>
    </source>
</evidence>
<evidence type="ECO:0000256" key="3">
    <source>
        <dbReference type="ARBA" id="ARBA00022676"/>
    </source>
</evidence>
<dbReference type="InterPro" id="IPR018365">
    <property type="entry name" value="Cell_cycle_FtsW-rel_CS"/>
</dbReference>
<name>A0A2K2FIU4_9CLOT</name>
<dbReference type="GO" id="GO:0005886">
    <property type="term" value="C:plasma membrane"/>
    <property type="evidence" value="ECO:0007669"/>
    <property type="project" value="TreeGrafter"/>
</dbReference>
<evidence type="ECO:0000256" key="11">
    <source>
        <dbReference type="SAM" id="Phobius"/>
    </source>
</evidence>
<evidence type="ECO:0000256" key="5">
    <source>
        <dbReference type="ARBA" id="ARBA00022692"/>
    </source>
</evidence>
<evidence type="ECO:0000313" key="12">
    <source>
        <dbReference type="EMBL" id="PNU00701.1"/>
    </source>
</evidence>